<dbReference type="PANTHER" id="PTHR34390:SF2">
    <property type="entry name" value="SUCCINATE TRANSPORTER SUBUNIT YJJP-RELATED"/>
    <property type="match status" value="1"/>
</dbReference>
<feature type="transmembrane region" description="Helical" evidence="8">
    <location>
        <begin position="235"/>
        <end position="256"/>
    </location>
</feature>
<name>A0ABU3IC65_9ACTO</name>
<evidence type="ECO:0000256" key="5">
    <source>
        <dbReference type="ARBA" id="ARBA00023136"/>
    </source>
</evidence>
<keyword evidence="3 8" id="KW-0812">Transmembrane</keyword>
<keyword evidence="2" id="KW-1003">Cell membrane</keyword>
<keyword evidence="12" id="KW-1185">Reference proteome</keyword>
<feature type="domain" description="Threonine/Serine exporter ThrE" evidence="10">
    <location>
        <begin position="345"/>
        <end position="470"/>
    </location>
</feature>
<dbReference type="Proteomes" id="UP001247542">
    <property type="component" value="Unassembled WGS sequence"/>
</dbReference>
<dbReference type="Pfam" id="PF06738">
    <property type="entry name" value="ThrE"/>
    <property type="match status" value="1"/>
</dbReference>
<proteinExistence type="inferred from homology"/>
<evidence type="ECO:0000256" key="4">
    <source>
        <dbReference type="ARBA" id="ARBA00022989"/>
    </source>
</evidence>
<feature type="transmembrane region" description="Helical" evidence="8">
    <location>
        <begin position="449"/>
        <end position="469"/>
    </location>
</feature>
<accession>A0ABU3IC65</accession>
<dbReference type="InterPro" id="IPR050539">
    <property type="entry name" value="ThrE_Dicarb/AminoAcid_Exp"/>
</dbReference>
<gene>
    <name evidence="11" type="ORF">QS713_07850</name>
</gene>
<feature type="domain" description="Threonine/serine exporter-like N-terminal" evidence="9">
    <location>
        <begin position="79"/>
        <end position="321"/>
    </location>
</feature>
<dbReference type="Pfam" id="PF12821">
    <property type="entry name" value="ThrE_2"/>
    <property type="match status" value="1"/>
</dbReference>
<evidence type="ECO:0000259" key="9">
    <source>
        <dbReference type="Pfam" id="PF06738"/>
    </source>
</evidence>
<evidence type="ECO:0000256" key="8">
    <source>
        <dbReference type="SAM" id="Phobius"/>
    </source>
</evidence>
<protein>
    <submittedName>
        <fullName evidence="11">Threonine/serine exporter family protein</fullName>
    </submittedName>
</protein>
<evidence type="ECO:0000259" key="10">
    <source>
        <dbReference type="Pfam" id="PF12821"/>
    </source>
</evidence>
<dbReference type="RefSeq" id="WP_313274204.1">
    <property type="nucleotide sequence ID" value="NZ_JASXSX010000003.1"/>
</dbReference>
<keyword evidence="5 8" id="KW-0472">Membrane</keyword>
<dbReference type="PANTHER" id="PTHR34390">
    <property type="entry name" value="UPF0442 PROTEIN YJJB-RELATED"/>
    <property type="match status" value="1"/>
</dbReference>
<feature type="region of interest" description="Disordered" evidence="7">
    <location>
        <begin position="1"/>
        <end position="46"/>
    </location>
</feature>
<evidence type="ECO:0000313" key="12">
    <source>
        <dbReference type="Proteomes" id="UP001247542"/>
    </source>
</evidence>
<comment type="similarity">
    <text evidence="6">Belongs to the ThrE exporter (TC 2.A.79) family.</text>
</comment>
<feature type="transmembrane region" description="Helical" evidence="8">
    <location>
        <begin position="365"/>
        <end position="383"/>
    </location>
</feature>
<dbReference type="InterPro" id="IPR010619">
    <property type="entry name" value="ThrE-like_N"/>
</dbReference>
<evidence type="ECO:0000256" key="7">
    <source>
        <dbReference type="SAM" id="MobiDB-lite"/>
    </source>
</evidence>
<evidence type="ECO:0000313" key="11">
    <source>
        <dbReference type="EMBL" id="MDT3767968.1"/>
    </source>
</evidence>
<dbReference type="InterPro" id="IPR024528">
    <property type="entry name" value="ThrE_2"/>
</dbReference>
<evidence type="ECO:0000256" key="1">
    <source>
        <dbReference type="ARBA" id="ARBA00004651"/>
    </source>
</evidence>
<feature type="transmembrane region" description="Helical" evidence="8">
    <location>
        <begin position="389"/>
        <end position="410"/>
    </location>
</feature>
<feature type="transmembrane region" description="Helical" evidence="8">
    <location>
        <begin position="268"/>
        <end position="290"/>
    </location>
</feature>
<comment type="caution">
    <text evidence="11">The sequence shown here is derived from an EMBL/GenBank/DDBJ whole genome shotgun (WGS) entry which is preliminary data.</text>
</comment>
<organism evidence="11 12">
    <name type="scientific">Gleimia hominis</name>
    <dbReference type="NCBI Taxonomy" id="595468"/>
    <lineage>
        <taxon>Bacteria</taxon>
        <taxon>Bacillati</taxon>
        <taxon>Actinomycetota</taxon>
        <taxon>Actinomycetes</taxon>
        <taxon>Actinomycetales</taxon>
        <taxon>Actinomycetaceae</taxon>
        <taxon>Gleimia</taxon>
    </lineage>
</organism>
<feature type="transmembrane region" description="Helical" evidence="8">
    <location>
        <begin position="302"/>
        <end position="326"/>
    </location>
</feature>
<evidence type="ECO:0000256" key="2">
    <source>
        <dbReference type="ARBA" id="ARBA00022475"/>
    </source>
</evidence>
<keyword evidence="4 8" id="KW-1133">Transmembrane helix</keyword>
<reference evidence="11 12" key="1">
    <citation type="submission" date="2023-06" db="EMBL/GenBank/DDBJ databases">
        <title>Draft genome sequence of Gleimia hominis type strain CCUG 57540T.</title>
        <authorList>
            <person name="Salva-Serra F."/>
            <person name="Cardew S."/>
            <person name="Jensie Markopoulos S."/>
            <person name="Ohlen M."/>
            <person name="Inganas E."/>
            <person name="Svensson-Stadler L."/>
            <person name="Moore E.R.B."/>
        </authorList>
    </citation>
    <scope>NUCLEOTIDE SEQUENCE [LARGE SCALE GENOMIC DNA]</scope>
    <source>
        <strain evidence="11 12">CCUG 57540</strain>
    </source>
</reference>
<feature type="transmembrane region" description="Helical" evidence="8">
    <location>
        <begin position="417"/>
        <end position="437"/>
    </location>
</feature>
<feature type="compositionally biased region" description="Polar residues" evidence="7">
    <location>
        <begin position="7"/>
        <end position="27"/>
    </location>
</feature>
<evidence type="ECO:0000256" key="3">
    <source>
        <dbReference type="ARBA" id="ARBA00022692"/>
    </source>
</evidence>
<dbReference type="EMBL" id="JASXSX010000003">
    <property type="protein sequence ID" value="MDT3767968.1"/>
    <property type="molecule type" value="Genomic_DNA"/>
</dbReference>
<sequence length="498" mass="53233">MRKLLRGSSTSSTAPDHTDPDPNSNDSGEAETSKTGQTPSSEELERQDIEKRLASLSLTEEQTAQRQHARERLVRQTGVVLKLGRMLMGAGAGAYRVKTSMARLAAAVGIDEFHSQVFFHEVTTTAFASGTFRTELAEQRAIGVNAARIDDLRALVRNLHPHMIAEDIDEKLDEIATRPALYSPMQLAIASGAGCACFGWLNKCGPIDCLAVLIAAFLGQALRVWLNRRKVNHAAVWMLCSILSCSIYVALVQALFVTGMVDDTHQAGIVSAILFLIPGFPLTTAILDLVRFDLVAGVMRGLYVLILMVSAGVGAWFVTSLFSWEVTAAAPDLGLSTLQLYGLNTAATFVAAFCFAVLFNCRPRVAACAALVGAALNPARILLNANGAPSQLMAGIMALLVGLAATAIALRTYYSRVSLSVPAVVIMIPGVPFYRAINALNDGSFMQALGSLTSISFVILAIGVGLAAARMLTDPGWTFEQPLTIPDRLLGNKKTSIH</sequence>
<comment type="subcellular location">
    <subcellularLocation>
        <location evidence="1">Cell membrane</location>
        <topology evidence="1">Multi-pass membrane protein</topology>
    </subcellularLocation>
</comment>
<evidence type="ECO:0000256" key="6">
    <source>
        <dbReference type="ARBA" id="ARBA00034125"/>
    </source>
</evidence>
<feature type="transmembrane region" description="Helical" evidence="8">
    <location>
        <begin position="338"/>
        <end position="358"/>
    </location>
</feature>